<evidence type="ECO:0000313" key="1">
    <source>
        <dbReference type="EMBL" id="BBY82231.1"/>
    </source>
</evidence>
<accession>A0A7I7UN10</accession>
<reference evidence="1 2" key="1">
    <citation type="journal article" date="2019" name="Emerg. Microbes Infect.">
        <title>Comprehensive subspecies identification of 175 nontuberculous mycobacteria species based on 7547 genomic profiles.</title>
        <authorList>
            <person name="Matsumoto Y."/>
            <person name="Kinjo T."/>
            <person name="Motooka D."/>
            <person name="Nabeya D."/>
            <person name="Jung N."/>
            <person name="Uechi K."/>
            <person name="Horii T."/>
            <person name="Iida T."/>
            <person name="Fujita J."/>
            <person name="Nakamura S."/>
        </authorList>
    </citation>
    <scope>NUCLEOTIDE SEQUENCE [LARGE SCALE GENOMIC DNA]</scope>
    <source>
        <strain evidence="1 2">JCM 6370</strain>
    </source>
</reference>
<proteinExistence type="predicted"/>
<sequence>MRGSIAVTGLIVSMAPTASRGAAPLLAEFGVIETVMAASAGVADSVRCGGDAGGGEEAAPDWVAAGGTAPAAARMPTASVAVNFDLLWASSTAAP</sequence>
<organism evidence="1 2">
    <name type="scientific">Mycolicibacterium pulveris</name>
    <name type="common">Mycobacterium pulveris</name>
    <dbReference type="NCBI Taxonomy" id="36813"/>
    <lineage>
        <taxon>Bacteria</taxon>
        <taxon>Bacillati</taxon>
        <taxon>Actinomycetota</taxon>
        <taxon>Actinomycetes</taxon>
        <taxon>Mycobacteriales</taxon>
        <taxon>Mycobacteriaceae</taxon>
        <taxon>Mycolicibacterium</taxon>
    </lineage>
</organism>
<dbReference type="Proteomes" id="UP000467252">
    <property type="component" value="Chromosome"/>
</dbReference>
<protein>
    <submittedName>
        <fullName evidence="1">Uncharacterized protein</fullName>
    </submittedName>
</protein>
<name>A0A7I7UN10_MYCPV</name>
<dbReference type="AlphaFoldDB" id="A0A7I7UN10"/>
<gene>
    <name evidence="1" type="ORF">MPUL_33890</name>
</gene>
<dbReference type="EMBL" id="AP022599">
    <property type="protein sequence ID" value="BBY82231.1"/>
    <property type="molecule type" value="Genomic_DNA"/>
</dbReference>
<evidence type="ECO:0000313" key="2">
    <source>
        <dbReference type="Proteomes" id="UP000467252"/>
    </source>
</evidence>
<keyword evidence="2" id="KW-1185">Reference proteome</keyword>